<accession>A0A388TDK3</accession>
<evidence type="ECO:0000313" key="9">
    <source>
        <dbReference type="Proteomes" id="UP000269352"/>
    </source>
</evidence>
<evidence type="ECO:0000256" key="4">
    <source>
        <dbReference type="ARBA" id="ARBA00022491"/>
    </source>
</evidence>
<reference evidence="8 9" key="1">
    <citation type="journal article" date="2019" name="ISME J.">
        <title>Genome analyses of uncultured TG2/ZB3 bacteria in 'Margulisbacteria' specifically attached to ectosymbiotic spirochetes of protists in the termite gut.</title>
        <authorList>
            <person name="Utami Y.D."/>
            <person name="Kuwahara H."/>
            <person name="Igai K."/>
            <person name="Murakami T."/>
            <person name="Sugaya K."/>
            <person name="Morikawa T."/>
            <person name="Nagura Y."/>
            <person name="Yuki M."/>
            <person name="Deevong P."/>
            <person name="Inoue T."/>
            <person name="Kihara K."/>
            <person name="Lo N."/>
            <person name="Yamada A."/>
            <person name="Ohkuma M."/>
            <person name="Hongoh Y."/>
        </authorList>
    </citation>
    <scope>NUCLEOTIDE SEQUENCE [LARGE SCALE GENOMIC DNA]</scope>
    <source>
        <strain evidence="8">NkOx7-01</strain>
    </source>
</reference>
<dbReference type="EMBL" id="BGZN01000063">
    <property type="protein sequence ID" value="GBR74642.1"/>
    <property type="molecule type" value="Genomic_DNA"/>
</dbReference>
<keyword evidence="6" id="KW-0238">DNA-binding</keyword>
<evidence type="ECO:0000256" key="5">
    <source>
        <dbReference type="ARBA" id="ARBA00023015"/>
    </source>
</evidence>
<keyword evidence="5" id="KW-0805">Transcription regulation</keyword>
<dbReference type="GO" id="GO:0043565">
    <property type="term" value="F:sequence-specific DNA binding"/>
    <property type="evidence" value="ECO:0007669"/>
    <property type="project" value="InterPro"/>
</dbReference>
<dbReference type="InterPro" id="IPR013335">
    <property type="entry name" value="Trp_repress_bac"/>
</dbReference>
<comment type="caution">
    <text evidence="8">The sequence shown here is derived from an EMBL/GenBank/DDBJ whole genome shotgun (WGS) entry which is preliminary data.</text>
</comment>
<evidence type="ECO:0000256" key="7">
    <source>
        <dbReference type="ARBA" id="ARBA00023163"/>
    </source>
</evidence>
<proteinExistence type="inferred from homology"/>
<sequence>MNDRQELQELCGVLTKCGRKLLTEFLHDILTPNELRELCQRWRVIKLLAAGQTQREIAKTLKTSLCKITRGSRELKKKNSSFLQVLQIHAKN</sequence>
<dbReference type="SUPFAM" id="SSF48295">
    <property type="entry name" value="TrpR-like"/>
    <property type="match status" value="1"/>
</dbReference>
<dbReference type="GO" id="GO:0005737">
    <property type="term" value="C:cytoplasm"/>
    <property type="evidence" value="ECO:0007669"/>
    <property type="project" value="UniProtKB-SubCell"/>
</dbReference>
<comment type="similarity">
    <text evidence="2">Belongs to the TrpR family.</text>
</comment>
<dbReference type="Pfam" id="PF01371">
    <property type="entry name" value="Trp_repressor"/>
    <property type="match status" value="1"/>
</dbReference>
<evidence type="ECO:0000256" key="6">
    <source>
        <dbReference type="ARBA" id="ARBA00023125"/>
    </source>
</evidence>
<name>A0A388TDK3_TERA1</name>
<dbReference type="GO" id="GO:0003700">
    <property type="term" value="F:DNA-binding transcription factor activity"/>
    <property type="evidence" value="ECO:0007669"/>
    <property type="project" value="InterPro"/>
</dbReference>
<evidence type="ECO:0000256" key="2">
    <source>
        <dbReference type="ARBA" id="ARBA00007027"/>
    </source>
</evidence>
<dbReference type="AlphaFoldDB" id="A0A388TDK3"/>
<dbReference type="InterPro" id="IPR010921">
    <property type="entry name" value="Trp_repressor/repl_initiator"/>
</dbReference>
<dbReference type="Gene3D" id="1.10.1270.10">
    <property type="entry name" value="TrpR-like"/>
    <property type="match status" value="1"/>
</dbReference>
<evidence type="ECO:0000256" key="3">
    <source>
        <dbReference type="ARBA" id="ARBA00022490"/>
    </source>
</evidence>
<evidence type="ECO:0000256" key="1">
    <source>
        <dbReference type="ARBA" id="ARBA00004496"/>
    </source>
</evidence>
<dbReference type="PANTHER" id="PTHR38025">
    <property type="entry name" value="TRP OPERON REPRESSOR"/>
    <property type="match status" value="1"/>
</dbReference>
<keyword evidence="7" id="KW-0804">Transcription</keyword>
<keyword evidence="3" id="KW-0963">Cytoplasm</keyword>
<dbReference type="InterPro" id="IPR038116">
    <property type="entry name" value="TrpR-like_sf"/>
</dbReference>
<keyword evidence="4" id="KW-0678">Repressor</keyword>
<dbReference type="Proteomes" id="UP000269352">
    <property type="component" value="Unassembled WGS sequence"/>
</dbReference>
<organism evidence="8 9">
    <name type="scientific">Termititenax aidoneus</name>
    <dbReference type="NCBI Taxonomy" id="2218524"/>
    <lineage>
        <taxon>Bacteria</taxon>
        <taxon>Bacillati</taxon>
        <taxon>Candidatus Margulisiibacteriota</taxon>
        <taxon>Candidatus Termititenacia</taxon>
        <taxon>Candidatus Termititenacales</taxon>
        <taxon>Candidatus Termititenacaceae</taxon>
        <taxon>Candidatus Termititenax</taxon>
    </lineage>
</organism>
<dbReference type="PANTHER" id="PTHR38025:SF1">
    <property type="entry name" value="TRP OPERON REPRESSOR"/>
    <property type="match status" value="1"/>
</dbReference>
<gene>
    <name evidence="8" type="ORF">NO1_1784</name>
</gene>
<keyword evidence="9" id="KW-1185">Reference proteome</keyword>
<protein>
    <submittedName>
        <fullName evidence="8">Helix-turn-helix domain containing protein</fullName>
    </submittedName>
</protein>
<evidence type="ECO:0000313" key="8">
    <source>
        <dbReference type="EMBL" id="GBR74642.1"/>
    </source>
</evidence>
<dbReference type="InterPro" id="IPR000831">
    <property type="entry name" value="Trp_repress"/>
</dbReference>
<comment type="subcellular location">
    <subcellularLocation>
        <location evidence="1">Cytoplasm</location>
    </subcellularLocation>
</comment>